<evidence type="ECO:0000259" key="13">
    <source>
        <dbReference type="PROSITE" id="PS51123"/>
    </source>
</evidence>
<dbReference type="PROSITE" id="PS51123">
    <property type="entry name" value="OMPA_2"/>
    <property type="match status" value="1"/>
</dbReference>
<comment type="caution">
    <text evidence="14">The sequence shown here is derived from an EMBL/GenBank/DDBJ whole genome shotgun (WGS) entry which is preliminary data.</text>
</comment>
<dbReference type="PANTHER" id="PTHR30329:SF21">
    <property type="entry name" value="LIPOPROTEIN YIAD-RELATED"/>
    <property type="match status" value="1"/>
</dbReference>
<proteinExistence type="predicted"/>
<dbReference type="InterPro" id="IPR011250">
    <property type="entry name" value="OMP/PagP_B-barrel"/>
</dbReference>
<protein>
    <submittedName>
        <fullName evidence="14">OmpA family protein</fullName>
    </submittedName>
</protein>
<evidence type="ECO:0000256" key="12">
    <source>
        <dbReference type="SAM" id="SignalP"/>
    </source>
</evidence>
<accession>A0A970B3U1</accession>
<dbReference type="InterPro" id="IPR027385">
    <property type="entry name" value="Beta-barrel_OMP"/>
</dbReference>
<comment type="subcellular location">
    <subcellularLocation>
        <location evidence="1">Cell outer membrane</location>
        <topology evidence="1">Multi-pass membrane protein</topology>
    </subcellularLocation>
</comment>
<dbReference type="Pfam" id="PF00691">
    <property type="entry name" value="OmpA"/>
    <property type="match status" value="1"/>
</dbReference>
<keyword evidence="6" id="KW-0406">Ion transport</keyword>
<sequence>MKRLQRAALALLLAAGASPVLAQESDAPDLRPYFNGGYEYSFADHDRKSDDGNGSWLGYGWSLNKFWGLEVQGNWDQFNSESSSKANNWRQWGAQLDGLFFYSRNPSFSPYVVLGAGGMKQEQRNPLGNAGHDSSINPFIESGVGFFSYFGETKTVGIRLDARYRWLDTDSDYANVSSFGEPVIKIGLVTKLGAVPEAAPVAPVVKDSDGDGVLDDADLCPGTPKGVKVDAKGCPIDSDGDGVPDGIDQCPGTPPGVAVDDKGCPTTLGSGRFKITGSGADLRFEDVHFEFDKSNLSDYAKEMLDDASNVIEQVSEKYPGLKVDVSGHTDSVGTEGYNQGLSERRANAVKDYLIRKGVEAGRISTYAYGESKPIASNDTAEGRAQNRRAETRTRGE</sequence>
<dbReference type="InterPro" id="IPR003367">
    <property type="entry name" value="Thrombospondin_3-like_rpt"/>
</dbReference>
<dbReference type="GO" id="GO:0009279">
    <property type="term" value="C:cell outer membrane"/>
    <property type="evidence" value="ECO:0007669"/>
    <property type="project" value="UniProtKB-SubCell"/>
</dbReference>
<evidence type="ECO:0000256" key="3">
    <source>
        <dbReference type="ARBA" id="ARBA00022452"/>
    </source>
</evidence>
<dbReference type="InterPro" id="IPR036737">
    <property type="entry name" value="OmpA-like_sf"/>
</dbReference>
<evidence type="ECO:0000256" key="8">
    <source>
        <dbReference type="ARBA" id="ARBA00023136"/>
    </source>
</evidence>
<evidence type="ECO:0000256" key="10">
    <source>
        <dbReference type="PROSITE-ProRule" id="PRU00473"/>
    </source>
</evidence>
<evidence type="ECO:0000256" key="1">
    <source>
        <dbReference type="ARBA" id="ARBA00004571"/>
    </source>
</evidence>
<dbReference type="Proteomes" id="UP000653472">
    <property type="component" value="Unassembled WGS sequence"/>
</dbReference>
<dbReference type="GO" id="GO:0046930">
    <property type="term" value="C:pore complex"/>
    <property type="evidence" value="ECO:0007669"/>
    <property type="project" value="UniProtKB-KW"/>
</dbReference>
<feature type="signal peptide" evidence="12">
    <location>
        <begin position="1"/>
        <end position="22"/>
    </location>
</feature>
<keyword evidence="8 10" id="KW-0472">Membrane</keyword>
<name>A0A970B3U1_9GAMM</name>
<dbReference type="InterPro" id="IPR006665">
    <property type="entry name" value="OmpA-like"/>
</dbReference>
<dbReference type="SUPFAM" id="SSF103088">
    <property type="entry name" value="OmpA-like"/>
    <property type="match status" value="1"/>
</dbReference>
<dbReference type="GO" id="GO:0005509">
    <property type="term" value="F:calcium ion binding"/>
    <property type="evidence" value="ECO:0007669"/>
    <property type="project" value="InterPro"/>
</dbReference>
<dbReference type="EMBL" id="JAAVXB010000002">
    <property type="protein sequence ID" value="NKF21622.1"/>
    <property type="molecule type" value="Genomic_DNA"/>
</dbReference>
<feature type="region of interest" description="Disordered" evidence="11">
    <location>
        <begin position="369"/>
        <end position="396"/>
    </location>
</feature>
<dbReference type="PRINTS" id="PR01023">
    <property type="entry name" value="NAFLGMOTY"/>
</dbReference>
<evidence type="ECO:0000256" key="6">
    <source>
        <dbReference type="ARBA" id="ARBA00023065"/>
    </source>
</evidence>
<evidence type="ECO:0000313" key="14">
    <source>
        <dbReference type="EMBL" id="NKF21622.1"/>
    </source>
</evidence>
<evidence type="ECO:0000256" key="9">
    <source>
        <dbReference type="ARBA" id="ARBA00023237"/>
    </source>
</evidence>
<dbReference type="InterPro" id="IPR028974">
    <property type="entry name" value="TSP_type-3_rpt"/>
</dbReference>
<dbReference type="Pfam" id="PF02412">
    <property type="entry name" value="TSP_3"/>
    <property type="match status" value="2"/>
</dbReference>
<gene>
    <name evidence="14" type="ORF">G7Y82_04785</name>
</gene>
<keyword evidence="2" id="KW-0813">Transport</keyword>
<evidence type="ECO:0000313" key="15">
    <source>
        <dbReference type="Proteomes" id="UP000653472"/>
    </source>
</evidence>
<dbReference type="Gene3D" id="2.40.160.20">
    <property type="match status" value="1"/>
</dbReference>
<keyword evidence="15" id="KW-1185">Reference proteome</keyword>
<evidence type="ECO:0000256" key="5">
    <source>
        <dbReference type="ARBA" id="ARBA00022729"/>
    </source>
</evidence>
<organism evidence="14 15">
    <name type="scientific">Solimonas marina</name>
    <dbReference type="NCBI Taxonomy" id="2714601"/>
    <lineage>
        <taxon>Bacteria</taxon>
        <taxon>Pseudomonadati</taxon>
        <taxon>Pseudomonadota</taxon>
        <taxon>Gammaproteobacteria</taxon>
        <taxon>Nevskiales</taxon>
        <taxon>Nevskiaceae</taxon>
        <taxon>Solimonas</taxon>
    </lineage>
</organism>
<dbReference type="InterPro" id="IPR050330">
    <property type="entry name" value="Bact_OuterMem_StrucFunc"/>
</dbReference>
<dbReference type="SUPFAM" id="SSF103647">
    <property type="entry name" value="TSP type-3 repeat"/>
    <property type="match status" value="1"/>
</dbReference>
<keyword evidence="3" id="KW-1134">Transmembrane beta strand</keyword>
<dbReference type="GO" id="GO:0006811">
    <property type="term" value="P:monoatomic ion transport"/>
    <property type="evidence" value="ECO:0007669"/>
    <property type="project" value="UniProtKB-KW"/>
</dbReference>
<keyword evidence="4" id="KW-0812">Transmembrane</keyword>
<dbReference type="CDD" id="cd07185">
    <property type="entry name" value="OmpA_C-like"/>
    <property type="match status" value="1"/>
</dbReference>
<keyword evidence="7" id="KW-0626">Porin</keyword>
<dbReference type="SUPFAM" id="SSF56925">
    <property type="entry name" value="OMPA-like"/>
    <property type="match status" value="1"/>
</dbReference>
<reference evidence="14" key="1">
    <citation type="submission" date="2020-03" db="EMBL/GenBank/DDBJ databases">
        <title>Solimonas marina sp. nov., isolated from deep seawater of the Pacific Ocean.</title>
        <authorList>
            <person name="Liu X."/>
            <person name="Lai Q."/>
            <person name="Sun F."/>
            <person name="Gai Y."/>
            <person name="Li G."/>
            <person name="Shao Z."/>
        </authorList>
    </citation>
    <scope>NUCLEOTIDE SEQUENCE</scope>
    <source>
        <strain evidence="14">C16B3</strain>
    </source>
</reference>
<feature type="compositionally biased region" description="Basic and acidic residues" evidence="11">
    <location>
        <begin position="387"/>
        <end position="396"/>
    </location>
</feature>
<dbReference type="RefSeq" id="WP_168146870.1">
    <property type="nucleotide sequence ID" value="NZ_JAAVXB010000002.1"/>
</dbReference>
<dbReference type="AlphaFoldDB" id="A0A970B3U1"/>
<evidence type="ECO:0000256" key="2">
    <source>
        <dbReference type="ARBA" id="ARBA00022448"/>
    </source>
</evidence>
<evidence type="ECO:0000256" key="11">
    <source>
        <dbReference type="SAM" id="MobiDB-lite"/>
    </source>
</evidence>
<dbReference type="PANTHER" id="PTHR30329">
    <property type="entry name" value="STATOR ELEMENT OF FLAGELLAR MOTOR COMPLEX"/>
    <property type="match status" value="1"/>
</dbReference>
<keyword evidence="5 12" id="KW-0732">Signal</keyword>
<dbReference type="Pfam" id="PF13505">
    <property type="entry name" value="OMP_b-brl"/>
    <property type="match status" value="1"/>
</dbReference>
<dbReference type="Gene3D" id="3.30.1330.60">
    <property type="entry name" value="OmpA-like domain"/>
    <property type="match status" value="1"/>
</dbReference>
<feature type="chain" id="PRO_5037263738" evidence="12">
    <location>
        <begin position="23"/>
        <end position="396"/>
    </location>
</feature>
<evidence type="ECO:0000256" key="7">
    <source>
        <dbReference type="ARBA" id="ARBA00023114"/>
    </source>
</evidence>
<dbReference type="GO" id="GO:0015288">
    <property type="term" value="F:porin activity"/>
    <property type="evidence" value="ECO:0007669"/>
    <property type="project" value="UniProtKB-KW"/>
</dbReference>
<keyword evidence="9" id="KW-0998">Cell outer membrane</keyword>
<feature type="domain" description="OmpA-like" evidence="13">
    <location>
        <begin position="276"/>
        <end position="396"/>
    </location>
</feature>
<evidence type="ECO:0000256" key="4">
    <source>
        <dbReference type="ARBA" id="ARBA00022692"/>
    </source>
</evidence>
<dbReference type="PRINTS" id="PR01021">
    <property type="entry name" value="OMPADOMAIN"/>
</dbReference>
<dbReference type="InterPro" id="IPR006664">
    <property type="entry name" value="OMP_bac"/>
</dbReference>
<dbReference type="GO" id="GO:0007155">
    <property type="term" value="P:cell adhesion"/>
    <property type="evidence" value="ECO:0007669"/>
    <property type="project" value="InterPro"/>
</dbReference>